<dbReference type="RefSeq" id="WP_012851608.1">
    <property type="nucleotide sequence ID" value="NC_013510.1"/>
</dbReference>
<dbReference type="Gene3D" id="3.30.750.70">
    <property type="entry name" value="4-hydroxybutyrate coenzyme like domains"/>
    <property type="match status" value="1"/>
</dbReference>
<evidence type="ECO:0000313" key="3">
    <source>
        <dbReference type="Proteomes" id="UP000001918"/>
    </source>
</evidence>
<dbReference type="InterPro" id="IPR038460">
    <property type="entry name" value="AcetylCoA_hyd_C_sf"/>
</dbReference>
<dbReference type="InterPro" id="IPR046433">
    <property type="entry name" value="ActCoA_hydro"/>
</dbReference>
<evidence type="ECO:0000259" key="1">
    <source>
        <dbReference type="Pfam" id="PF13336"/>
    </source>
</evidence>
<proteinExistence type="predicted"/>
<dbReference type="HOGENOM" id="CLU_030703_2_0_11"/>
<feature type="domain" description="Acetyl-CoA hydrolase/transferase C-terminal" evidence="1">
    <location>
        <begin position="271"/>
        <end position="419"/>
    </location>
</feature>
<dbReference type="SUPFAM" id="SSF100950">
    <property type="entry name" value="NagB/RpiA/CoA transferase-like"/>
    <property type="match status" value="2"/>
</dbReference>
<name>D1A9C8_THECD</name>
<dbReference type="Gene3D" id="3.40.1080.20">
    <property type="entry name" value="Acetyl-CoA hydrolase/transferase C-terminal domain"/>
    <property type="match status" value="1"/>
</dbReference>
<sequence length="429" mass="46316">MSRSFVIWGHFAEITGGEDVRVISESQLAAVLAGLPDDPRVVAGGNFATPDRALRILDETVARYRLFMLNAQKGVPDRDGVVLETPFVGAGMRGREGLRYFPCRLSLVPNLLKETLPPDVVLIQTTVPASGAVSLGIEVNILPAAIEAVRERGGLVIAQFNPRMPFTYGDAVLPADEIDYAIEADRPLAAPEPRPRTGVARRIGQRVASLIPPEATLQLGIGAIPDAVLDSLRGRTGLAVWSEMFSDGVLALERAGALRPDTPITASFAFGSPELYAWMHRNRRVRMLRTEKTNDPALIARRPRLVSVNSALQVDLYAQANAARVRGMIYSGFGGQTDFVVGALHSPGGRAIIALPSWHPKAEVSTVIPRLAGPVTSFQHSFIVSEQGTAAIWGHDASEQARQIIDHVAHPSVRDGLREAGRELGFHLP</sequence>
<organism evidence="2 3">
    <name type="scientific">Thermomonospora curvata (strain ATCC 19995 / DSM 43183 / JCM 3096 / KCTC 9072 / NBRC 15933 / NCIMB 10081 / Henssen B9)</name>
    <dbReference type="NCBI Taxonomy" id="471852"/>
    <lineage>
        <taxon>Bacteria</taxon>
        <taxon>Bacillati</taxon>
        <taxon>Actinomycetota</taxon>
        <taxon>Actinomycetes</taxon>
        <taxon>Streptosporangiales</taxon>
        <taxon>Thermomonosporaceae</taxon>
        <taxon>Thermomonospora</taxon>
    </lineage>
</organism>
<dbReference type="EMBL" id="CP001738">
    <property type="protein sequence ID" value="ACY96824.1"/>
    <property type="molecule type" value="Genomic_DNA"/>
</dbReference>
<dbReference type="Proteomes" id="UP000001918">
    <property type="component" value="Chromosome"/>
</dbReference>
<dbReference type="PANTHER" id="PTHR21432">
    <property type="entry name" value="ACETYL-COA HYDROLASE-RELATED"/>
    <property type="match status" value="1"/>
</dbReference>
<dbReference type="GO" id="GO:0008775">
    <property type="term" value="F:acetate CoA-transferase activity"/>
    <property type="evidence" value="ECO:0007669"/>
    <property type="project" value="InterPro"/>
</dbReference>
<dbReference type="GO" id="GO:0006083">
    <property type="term" value="P:acetate metabolic process"/>
    <property type="evidence" value="ECO:0007669"/>
    <property type="project" value="InterPro"/>
</dbReference>
<reference evidence="2 3" key="1">
    <citation type="journal article" date="2011" name="Stand. Genomic Sci.">
        <title>Complete genome sequence of Thermomonospora curvata type strain (B9).</title>
        <authorList>
            <person name="Chertkov O."/>
            <person name="Sikorski J."/>
            <person name="Nolan M."/>
            <person name="Lapidus A."/>
            <person name="Lucas S."/>
            <person name="Del Rio T.G."/>
            <person name="Tice H."/>
            <person name="Cheng J.F."/>
            <person name="Goodwin L."/>
            <person name="Pitluck S."/>
            <person name="Liolios K."/>
            <person name="Ivanova N."/>
            <person name="Mavromatis K."/>
            <person name="Mikhailova N."/>
            <person name="Ovchinnikova G."/>
            <person name="Pati A."/>
            <person name="Chen A."/>
            <person name="Palaniappan K."/>
            <person name="Djao O.D."/>
            <person name="Land M."/>
            <person name="Hauser L."/>
            <person name="Chang Y.J."/>
            <person name="Jeffries C.D."/>
            <person name="Brettin T."/>
            <person name="Han C."/>
            <person name="Detter J.C."/>
            <person name="Rohde M."/>
            <person name="Goker M."/>
            <person name="Woyke T."/>
            <person name="Bristow J."/>
            <person name="Eisen J.A."/>
            <person name="Markowitz V."/>
            <person name="Hugenholtz P."/>
            <person name="Klenk H.P."/>
            <person name="Kyrpides N.C."/>
        </authorList>
    </citation>
    <scope>NUCLEOTIDE SEQUENCE [LARGE SCALE GENOMIC DNA]</scope>
    <source>
        <strain evidence="3">ATCC 19995 / DSM 43183 / JCM 3096 / KCTC 9072 / NBRC 15933 / NCIMB 10081 / Henssen B9</strain>
    </source>
</reference>
<keyword evidence="2" id="KW-0378">Hydrolase</keyword>
<gene>
    <name evidence="2" type="ordered locus">Tcur_1241</name>
</gene>
<protein>
    <submittedName>
        <fullName evidence="2">Acetyl-CoA hydrolase-like protein</fullName>
    </submittedName>
</protein>
<dbReference type="STRING" id="471852.Tcur_1241"/>
<dbReference type="Gene3D" id="3.40.1080.10">
    <property type="entry name" value="Glutaconate Coenzyme A-transferase"/>
    <property type="match status" value="1"/>
</dbReference>
<dbReference type="KEGG" id="tcu:Tcur_1241"/>
<keyword evidence="3" id="KW-1185">Reference proteome</keyword>
<dbReference type="InterPro" id="IPR037171">
    <property type="entry name" value="NagB/RpiA_transferase-like"/>
</dbReference>
<evidence type="ECO:0000313" key="2">
    <source>
        <dbReference type="EMBL" id="ACY96824.1"/>
    </source>
</evidence>
<dbReference type="Pfam" id="PF13336">
    <property type="entry name" value="AcetylCoA_hyd_C"/>
    <property type="match status" value="1"/>
</dbReference>
<dbReference type="AlphaFoldDB" id="D1A9C8"/>
<accession>D1A9C8</accession>
<dbReference type="InterPro" id="IPR026888">
    <property type="entry name" value="AcetylCoA_hyd_C"/>
</dbReference>
<dbReference type="eggNOG" id="COG0427">
    <property type="taxonomic scope" value="Bacteria"/>
</dbReference>
<dbReference type="PANTHER" id="PTHR21432:SF20">
    <property type="entry name" value="ACETYL-COA HYDROLASE"/>
    <property type="match status" value="1"/>
</dbReference>
<dbReference type="GO" id="GO:0016787">
    <property type="term" value="F:hydrolase activity"/>
    <property type="evidence" value="ECO:0007669"/>
    <property type="project" value="UniProtKB-KW"/>
</dbReference>